<keyword evidence="1" id="KW-0255">Endonuclease</keyword>
<keyword evidence="1" id="KW-0378">Hydrolase</keyword>
<dbReference type="AlphaFoldDB" id="A0A1H6BVM9"/>
<keyword evidence="1" id="KW-0540">Nuclease</keyword>
<proteinExistence type="predicted"/>
<dbReference type="SUPFAM" id="SSF54171">
    <property type="entry name" value="DNA-binding domain"/>
    <property type="match status" value="1"/>
</dbReference>
<dbReference type="GO" id="GO:0004519">
    <property type="term" value="F:endonuclease activity"/>
    <property type="evidence" value="ECO:0007669"/>
    <property type="project" value="UniProtKB-KW"/>
</dbReference>
<organism evidence="1 2">
    <name type="scientific">Bosea lathyri</name>
    <dbReference type="NCBI Taxonomy" id="1036778"/>
    <lineage>
        <taxon>Bacteria</taxon>
        <taxon>Pseudomonadati</taxon>
        <taxon>Pseudomonadota</taxon>
        <taxon>Alphaproteobacteria</taxon>
        <taxon>Hyphomicrobiales</taxon>
        <taxon>Boseaceae</taxon>
        <taxon>Bosea</taxon>
    </lineage>
</organism>
<keyword evidence="2" id="KW-1185">Reference proteome</keyword>
<dbReference type="RefSeq" id="WP_103874085.1">
    <property type="nucleotide sequence ID" value="NZ_FNUY01000008.1"/>
</dbReference>
<dbReference type="OrthoDB" id="388551at2"/>
<dbReference type="Proteomes" id="UP000236743">
    <property type="component" value="Unassembled WGS sequence"/>
</dbReference>
<gene>
    <name evidence="1" type="ORF">SAMN04488115_108122</name>
</gene>
<evidence type="ECO:0000313" key="2">
    <source>
        <dbReference type="Proteomes" id="UP000236743"/>
    </source>
</evidence>
<evidence type="ECO:0000313" key="1">
    <source>
        <dbReference type="EMBL" id="SEG64748.1"/>
    </source>
</evidence>
<dbReference type="InterPro" id="IPR044925">
    <property type="entry name" value="His-Me_finger_sf"/>
</dbReference>
<dbReference type="GO" id="GO:0003677">
    <property type="term" value="F:DNA binding"/>
    <property type="evidence" value="ECO:0007669"/>
    <property type="project" value="InterPro"/>
</dbReference>
<dbReference type="InterPro" id="IPR016177">
    <property type="entry name" value="DNA-bd_dom_sf"/>
</dbReference>
<protein>
    <submittedName>
        <fullName evidence="1">HNH endonuclease</fullName>
    </submittedName>
</protein>
<accession>A0A1H6BVM9</accession>
<dbReference type="SUPFAM" id="SSF54060">
    <property type="entry name" value="His-Me finger endonucleases"/>
    <property type="match status" value="1"/>
</dbReference>
<name>A0A1H6BVM9_9HYPH</name>
<dbReference type="Gene3D" id="3.90.75.20">
    <property type="match status" value="1"/>
</dbReference>
<dbReference type="EMBL" id="FNUY01000008">
    <property type="protein sequence ID" value="SEG64748.1"/>
    <property type="molecule type" value="Genomic_DNA"/>
</dbReference>
<reference evidence="1 2" key="1">
    <citation type="submission" date="2016-10" db="EMBL/GenBank/DDBJ databases">
        <authorList>
            <person name="de Groot N.N."/>
        </authorList>
    </citation>
    <scope>NUCLEOTIDE SEQUENCE [LARGE SCALE GENOMIC DNA]</scope>
    <source>
        <strain evidence="1 2">DSM 26656</strain>
    </source>
</reference>
<sequence>MACSDLPPIEFLRERFSYDPAEGVVRWRRRTLASFVTASRGKTWNTRYAGRSLNRSGRYGFCSLEYEGRSIKLREHRIAYALVTGRTGFPEIDHADGRGDSNAFANLRLATRSQNNANRGGFSRSGLPKGVTARGKRFMASAHAGKGQTKYLGTFDTADEAHAAFCRYAEARHGAFFRPA</sequence>